<protein>
    <recommendedName>
        <fullName evidence="8">Lysosomal Pro-X carboxypeptidase</fullName>
    </recommendedName>
</protein>
<dbReference type="Pfam" id="PF05577">
    <property type="entry name" value="Peptidase_S28"/>
    <property type="match status" value="1"/>
</dbReference>
<keyword evidence="3" id="KW-0732">Signal</keyword>
<dbReference type="GO" id="GO:0008239">
    <property type="term" value="F:dipeptidyl-peptidase activity"/>
    <property type="evidence" value="ECO:0007669"/>
    <property type="project" value="TreeGrafter"/>
</dbReference>
<dbReference type="InterPro" id="IPR042269">
    <property type="entry name" value="Ser_carbopepase_S28_SKS"/>
</dbReference>
<dbReference type="PROSITE" id="PS51257">
    <property type="entry name" value="PROKAR_LIPOPROTEIN"/>
    <property type="match status" value="1"/>
</dbReference>
<organism evidence="6 7">
    <name type="scientific">Rubus argutus</name>
    <name type="common">Southern blackberry</name>
    <dbReference type="NCBI Taxonomy" id="59490"/>
    <lineage>
        <taxon>Eukaryota</taxon>
        <taxon>Viridiplantae</taxon>
        <taxon>Streptophyta</taxon>
        <taxon>Embryophyta</taxon>
        <taxon>Tracheophyta</taxon>
        <taxon>Spermatophyta</taxon>
        <taxon>Magnoliopsida</taxon>
        <taxon>eudicotyledons</taxon>
        <taxon>Gunneridae</taxon>
        <taxon>Pentapetalae</taxon>
        <taxon>rosids</taxon>
        <taxon>fabids</taxon>
        <taxon>Rosales</taxon>
        <taxon>Rosaceae</taxon>
        <taxon>Rosoideae</taxon>
        <taxon>Rosoideae incertae sedis</taxon>
        <taxon>Rubus</taxon>
    </lineage>
</organism>
<keyword evidence="5" id="KW-0325">Glycoprotein</keyword>
<comment type="caution">
    <text evidence="6">The sequence shown here is derived from an EMBL/GenBank/DDBJ whole genome shotgun (WGS) entry which is preliminary data.</text>
</comment>
<dbReference type="Gene3D" id="1.20.120.980">
    <property type="entry name" value="Serine carboxypeptidase S28, SKS domain"/>
    <property type="match status" value="1"/>
</dbReference>
<dbReference type="SUPFAM" id="SSF53474">
    <property type="entry name" value="alpha/beta-Hydrolases"/>
    <property type="match status" value="1"/>
</dbReference>
<keyword evidence="2" id="KW-0645">Protease</keyword>
<proteinExistence type="inferred from homology"/>
<dbReference type="Proteomes" id="UP001457282">
    <property type="component" value="Unassembled WGS sequence"/>
</dbReference>
<dbReference type="PANTHER" id="PTHR11010:SF110">
    <property type="entry name" value="PROLYLCARBOXYPEPTIDASE-LIKE PROTEIN-RELATED"/>
    <property type="match status" value="1"/>
</dbReference>
<reference evidence="6 7" key="1">
    <citation type="journal article" date="2023" name="G3 (Bethesda)">
        <title>A chromosome-length genome assembly and annotation of blackberry (Rubus argutus, cv. 'Hillquist').</title>
        <authorList>
            <person name="Bruna T."/>
            <person name="Aryal R."/>
            <person name="Dudchenko O."/>
            <person name="Sargent D.J."/>
            <person name="Mead D."/>
            <person name="Buti M."/>
            <person name="Cavallini A."/>
            <person name="Hytonen T."/>
            <person name="Andres J."/>
            <person name="Pham M."/>
            <person name="Weisz D."/>
            <person name="Mascagni F."/>
            <person name="Usai G."/>
            <person name="Natali L."/>
            <person name="Bassil N."/>
            <person name="Fernandez G.E."/>
            <person name="Lomsadze A."/>
            <person name="Armour M."/>
            <person name="Olukolu B."/>
            <person name="Poorten T."/>
            <person name="Britton C."/>
            <person name="Davik J."/>
            <person name="Ashrafi H."/>
            <person name="Aiden E.L."/>
            <person name="Borodovsky M."/>
            <person name="Worthington M."/>
        </authorList>
    </citation>
    <scope>NUCLEOTIDE SEQUENCE [LARGE SCALE GENOMIC DNA]</scope>
    <source>
        <strain evidence="6">PI 553951</strain>
    </source>
</reference>
<evidence type="ECO:0000256" key="3">
    <source>
        <dbReference type="ARBA" id="ARBA00022729"/>
    </source>
</evidence>
<dbReference type="Gene3D" id="3.40.50.1820">
    <property type="entry name" value="alpha/beta hydrolase"/>
    <property type="match status" value="1"/>
</dbReference>
<evidence type="ECO:0008006" key="8">
    <source>
        <dbReference type="Google" id="ProtNLM"/>
    </source>
</evidence>
<dbReference type="PANTHER" id="PTHR11010">
    <property type="entry name" value="PROTEASE S28 PRO-X CARBOXYPEPTIDASE-RELATED"/>
    <property type="match status" value="1"/>
</dbReference>
<evidence type="ECO:0000256" key="1">
    <source>
        <dbReference type="ARBA" id="ARBA00011079"/>
    </source>
</evidence>
<evidence type="ECO:0000256" key="2">
    <source>
        <dbReference type="ARBA" id="ARBA00022670"/>
    </source>
</evidence>
<keyword evidence="7" id="KW-1185">Reference proteome</keyword>
<comment type="similarity">
    <text evidence="1">Belongs to the peptidase S28 family.</text>
</comment>
<dbReference type="GO" id="GO:0006508">
    <property type="term" value="P:proteolysis"/>
    <property type="evidence" value="ECO:0007669"/>
    <property type="project" value="UniProtKB-KW"/>
</dbReference>
<dbReference type="InterPro" id="IPR029058">
    <property type="entry name" value="AB_hydrolase_fold"/>
</dbReference>
<name>A0AAW1XT24_RUBAR</name>
<evidence type="ECO:0000313" key="6">
    <source>
        <dbReference type="EMBL" id="KAK9939648.1"/>
    </source>
</evidence>
<dbReference type="InterPro" id="IPR008758">
    <property type="entry name" value="Peptidase_S28"/>
</dbReference>
<evidence type="ECO:0000313" key="7">
    <source>
        <dbReference type="Proteomes" id="UP001457282"/>
    </source>
</evidence>
<dbReference type="GO" id="GO:0070008">
    <property type="term" value="F:serine-type exopeptidase activity"/>
    <property type="evidence" value="ECO:0007669"/>
    <property type="project" value="InterPro"/>
</dbReference>
<dbReference type="AlphaFoldDB" id="A0AAW1XT24"/>
<dbReference type="EMBL" id="JBEDUW010000003">
    <property type="protein sequence ID" value="KAK9939648.1"/>
    <property type="molecule type" value="Genomic_DNA"/>
</dbReference>
<gene>
    <name evidence="6" type="ORF">M0R45_016338</name>
</gene>
<evidence type="ECO:0000256" key="5">
    <source>
        <dbReference type="ARBA" id="ARBA00023180"/>
    </source>
</evidence>
<sequence>MARRVSRIPALNLAWLILLLLIFLFSTFMISSCSSPLKKIPRLRILQRPINYRNHSTSVAAHQRLRSFYYDQTLDHFNYQPGSYATFQQRYMVGFRHWRGAHAAAPMFVYLGAEESLDESVGSIGFLTDNAPRFGALMVYIEHRYYGRSIPSRPNLEDVCNATSLGYLNSAQALADYAEIILHLKRNLSAEASPVIVIGGSYGGMLAAWFRLKYPHIAVGALASSAPLLYFDGITPTDGFHSVVTKNFREVSESCYNTIKQSWSEIDRIAVDQDNGLDILTEKFQICEPLEDGDELELKDYLELTYVTASQYDDPPTYPVKQFCNSIDSAAARGNNIIDQIASAVNVTRRRKNNNDQCLDLTSELRQSDDPSDGWNWLWQACTEILMPIGRQTNETMFPAEPFDMNSYTEMCNNLYHGARPRPHWITTYYGGHHIRRTLERFASNIIFSNGLRDPFSVAGVLTNISPSIVAVTTMQGSHCLDILPARKDEPRWLVVQRNIEVGIISGWIRNYYRDLRIFSFEK</sequence>
<accession>A0AAW1XT24</accession>
<keyword evidence="4" id="KW-0378">Hydrolase</keyword>
<evidence type="ECO:0000256" key="4">
    <source>
        <dbReference type="ARBA" id="ARBA00022801"/>
    </source>
</evidence>